<sequence>MQAITKIIIFIVGISVLAGIIGASVYVRKNGLLQNSSSHNSSKQLTNDTIVPTIPHETTTISELQPDQTTDQPKRAKRAIIFRPLFVYRQQQVKKQRLSEERQQQYLQQMSTTTQRPRTQRPKYASNYPYMS</sequence>
<dbReference type="EMBL" id="GAPW01005910">
    <property type="protein sequence ID" value="JAC07688.1"/>
    <property type="molecule type" value="mRNA"/>
</dbReference>
<name>A0A023EDQ6_AEDAL</name>
<keyword evidence="2" id="KW-1133">Transmembrane helix</keyword>
<dbReference type="VEuPathDB" id="VectorBase:AALC636_004873"/>
<organism evidence="3">
    <name type="scientific">Aedes albopictus</name>
    <name type="common">Asian tiger mosquito</name>
    <name type="synonym">Stegomyia albopicta</name>
    <dbReference type="NCBI Taxonomy" id="7160"/>
    <lineage>
        <taxon>Eukaryota</taxon>
        <taxon>Metazoa</taxon>
        <taxon>Ecdysozoa</taxon>
        <taxon>Arthropoda</taxon>
        <taxon>Hexapoda</taxon>
        <taxon>Insecta</taxon>
        <taxon>Pterygota</taxon>
        <taxon>Neoptera</taxon>
        <taxon>Endopterygota</taxon>
        <taxon>Diptera</taxon>
        <taxon>Nematocera</taxon>
        <taxon>Culicoidea</taxon>
        <taxon>Culicidae</taxon>
        <taxon>Culicinae</taxon>
        <taxon>Aedini</taxon>
        <taxon>Aedes</taxon>
        <taxon>Stegomyia</taxon>
    </lineage>
</organism>
<keyword evidence="2" id="KW-0812">Transmembrane</keyword>
<keyword evidence="2" id="KW-0472">Membrane</keyword>
<evidence type="ECO:0000256" key="2">
    <source>
        <dbReference type="SAM" id="Phobius"/>
    </source>
</evidence>
<dbReference type="VEuPathDB" id="VectorBase:AALF020264"/>
<proteinExistence type="evidence at transcript level"/>
<protein>
    <submittedName>
        <fullName evidence="3">Putative secreted protein</fullName>
    </submittedName>
</protein>
<reference evidence="3" key="1">
    <citation type="journal article" date="2014" name="PLoS Negl. Trop. Dis.">
        <title>Identification and characterization of seminal fluid proteins in the Asian tiger mosquito, Aedes albopictus.</title>
        <authorList>
            <person name="Boes K.E."/>
            <person name="Ribeiro J.M."/>
            <person name="Wong A."/>
            <person name="Harrington L.C."/>
            <person name="Wolfner M.F."/>
            <person name="Sirot L.K."/>
        </authorList>
    </citation>
    <scope>NUCLEOTIDE SEQUENCE</scope>
    <source>
        <tissue evidence="3">Reproductive organs</tissue>
    </source>
</reference>
<feature type="region of interest" description="Disordered" evidence="1">
    <location>
        <begin position="94"/>
        <end position="132"/>
    </location>
</feature>
<dbReference type="VEuPathDB" id="VectorBase:AALFPA_058583"/>
<evidence type="ECO:0000313" key="3">
    <source>
        <dbReference type="EMBL" id="JAC07688.1"/>
    </source>
</evidence>
<feature type="transmembrane region" description="Helical" evidence="2">
    <location>
        <begin position="7"/>
        <end position="27"/>
    </location>
</feature>
<evidence type="ECO:0000256" key="1">
    <source>
        <dbReference type="SAM" id="MobiDB-lite"/>
    </source>
</evidence>
<dbReference type="AlphaFoldDB" id="A0A023EDQ6"/>
<accession>A0A023EDQ6</accession>